<dbReference type="Gene3D" id="3.30.200.20">
    <property type="entry name" value="Phosphorylase Kinase, domain 1"/>
    <property type="match status" value="1"/>
</dbReference>
<dbReference type="NCBIfam" id="NF033483">
    <property type="entry name" value="PknB_PASTA_kin"/>
    <property type="match status" value="1"/>
</dbReference>
<dbReference type="FunFam" id="3.30.200.20:FF:000035">
    <property type="entry name" value="Serine/threonine protein kinase Stk1"/>
    <property type="match status" value="1"/>
</dbReference>
<dbReference type="FunFam" id="1.10.510.10:FF:000021">
    <property type="entry name" value="Serine/threonine protein kinase"/>
    <property type="match status" value="1"/>
</dbReference>
<dbReference type="SMART" id="SM00740">
    <property type="entry name" value="PASTA"/>
    <property type="match status" value="3"/>
</dbReference>
<evidence type="ECO:0000256" key="8">
    <source>
        <dbReference type="ARBA" id="ARBA00022968"/>
    </source>
</evidence>
<feature type="domain" description="Protein kinase" evidence="16">
    <location>
        <begin position="11"/>
        <end position="271"/>
    </location>
</feature>
<dbReference type="PROSITE" id="PS51178">
    <property type="entry name" value="PASTA"/>
    <property type="match status" value="3"/>
</dbReference>
<dbReference type="STRING" id="1714355.BTO28_00480"/>
<name>A0A1V2AC61_9BACI</name>
<dbReference type="RefSeq" id="WP_076762923.1">
    <property type="nucleotide sequence ID" value="NZ_MSFI01000001.1"/>
</dbReference>
<comment type="catalytic activity">
    <reaction evidence="9">
        <text>L-threonyl-[protein] + ATP = O-phospho-L-threonyl-[protein] + ADP + H(+)</text>
        <dbReference type="Rhea" id="RHEA:46608"/>
        <dbReference type="Rhea" id="RHEA-COMP:11060"/>
        <dbReference type="Rhea" id="RHEA-COMP:11605"/>
        <dbReference type="ChEBI" id="CHEBI:15378"/>
        <dbReference type="ChEBI" id="CHEBI:30013"/>
        <dbReference type="ChEBI" id="CHEBI:30616"/>
        <dbReference type="ChEBI" id="CHEBI:61977"/>
        <dbReference type="ChEBI" id="CHEBI:456216"/>
        <dbReference type="EC" id="2.7.11.1"/>
    </reaction>
</comment>
<sequence length="647" mass="71833">MLIGRRLSGRYKIERTIGGGGMAHVYLARDIILERDVAIKVLRFDFAGEDEFLRRFQREAQAASSLVHPNIVSIYDIGEEDNVNFIVMEYVDGMTLKEYIQQFSPLPYEKVIDIMKQMTAAVAFAHQHSIIHRDIKPHNMLIDHDGTVKITDFGIAMAMSATSITQTNAVLGSVHYISPEQARGGMATKKSDIYALGIVMYELLTGSLPFSGESAVSIALKHLQSDTPSVRQLYPDVPQSIENIVLHATAKDPFHRYANAEAMEADLSTALEDYRIHEEKFTIPDEDDEVTKAIPIIASKPQESERITAHEEPEKKFAPEKKEKKRKSWPWIIFILMVMAVAASVIWPMATAPKDINVPDTTENGLDEAASTLVTAGLAVGESQEEFSADIPEGKVIRTSPEAGETVKEGTKVDLYVSAGKEQSDMADYTGKTLEETRELLEEAGFRNVNVEMVHDESEAGTVLEHNPEAGEKVIPEEEDVKLTVSAGRANVVLIDLTDYNKKSLEDYEDSAGVTVHVAGEEYSDTVDAGQVLSQSPQAGSEVPYGSTVEVILSKGPEEIPPKKVLKDIVIPYEPGTEGEPQEIQIYIEDMDHSMTEPYEKFLITEDTERTLEFVFEEGTKSGFKVIRDQIVIMDETIPFPDADENE</sequence>
<evidence type="ECO:0000256" key="12">
    <source>
        <dbReference type="ARBA" id="ARBA00070041"/>
    </source>
</evidence>
<evidence type="ECO:0000256" key="3">
    <source>
        <dbReference type="ARBA" id="ARBA00022544"/>
    </source>
</evidence>
<dbReference type="SUPFAM" id="SSF56112">
    <property type="entry name" value="Protein kinase-like (PK-like)"/>
    <property type="match status" value="1"/>
</dbReference>
<keyword evidence="8" id="KW-0735">Signal-anchor</keyword>
<feature type="domain" description="PASTA" evidence="17">
    <location>
        <begin position="488"/>
        <end position="555"/>
    </location>
</feature>
<accession>A0A1V2AC61</accession>
<dbReference type="Pfam" id="PF00069">
    <property type="entry name" value="Pkinase"/>
    <property type="match status" value="1"/>
</dbReference>
<evidence type="ECO:0000256" key="10">
    <source>
        <dbReference type="ARBA" id="ARBA00048679"/>
    </source>
</evidence>
<evidence type="ECO:0000256" key="7">
    <source>
        <dbReference type="ARBA" id="ARBA00022840"/>
    </source>
</evidence>
<dbReference type="PROSITE" id="PS00107">
    <property type="entry name" value="PROTEIN_KINASE_ATP"/>
    <property type="match status" value="1"/>
</dbReference>
<dbReference type="Gene3D" id="1.10.510.10">
    <property type="entry name" value="Transferase(Phosphotransferase) domain 1"/>
    <property type="match status" value="1"/>
</dbReference>
<dbReference type="InterPro" id="IPR005543">
    <property type="entry name" value="PASTA_dom"/>
</dbReference>
<comment type="subcellular location">
    <subcellularLocation>
        <location evidence="11">Spore membrane</location>
        <topology evidence="11">Single-pass type II membrane protein</topology>
    </subcellularLocation>
</comment>
<keyword evidence="2 18" id="KW-0723">Serine/threonine-protein kinase</keyword>
<feature type="transmembrane region" description="Helical" evidence="15">
    <location>
        <begin position="331"/>
        <end position="350"/>
    </location>
</feature>
<dbReference type="GO" id="GO:0007165">
    <property type="term" value="P:signal transduction"/>
    <property type="evidence" value="ECO:0007669"/>
    <property type="project" value="UniProtKB-ARBA"/>
</dbReference>
<dbReference type="AlphaFoldDB" id="A0A1V2AC61"/>
<comment type="catalytic activity">
    <reaction evidence="10">
        <text>L-seryl-[protein] + ATP = O-phospho-L-seryl-[protein] + ADP + H(+)</text>
        <dbReference type="Rhea" id="RHEA:17989"/>
        <dbReference type="Rhea" id="RHEA-COMP:9863"/>
        <dbReference type="Rhea" id="RHEA-COMP:11604"/>
        <dbReference type="ChEBI" id="CHEBI:15378"/>
        <dbReference type="ChEBI" id="CHEBI:29999"/>
        <dbReference type="ChEBI" id="CHEBI:30616"/>
        <dbReference type="ChEBI" id="CHEBI:83421"/>
        <dbReference type="ChEBI" id="CHEBI:456216"/>
        <dbReference type="EC" id="2.7.11.1"/>
    </reaction>
</comment>
<proteinExistence type="predicted"/>
<dbReference type="OrthoDB" id="9788659at2"/>
<evidence type="ECO:0000256" key="13">
    <source>
        <dbReference type="PROSITE-ProRule" id="PRU10141"/>
    </source>
</evidence>
<dbReference type="InterPro" id="IPR011009">
    <property type="entry name" value="Kinase-like_dom_sf"/>
</dbReference>
<keyword evidence="7 13" id="KW-0067">ATP-binding</keyword>
<keyword evidence="3" id="KW-0309">Germination</keyword>
<evidence type="ECO:0000256" key="15">
    <source>
        <dbReference type="SAM" id="Phobius"/>
    </source>
</evidence>
<keyword evidence="15" id="KW-1133">Transmembrane helix</keyword>
<reference evidence="18 19" key="1">
    <citation type="submission" date="2016-12" db="EMBL/GenBank/DDBJ databases">
        <title>Domibacillus sp. SAB 38T whole genome sequencing.</title>
        <authorList>
            <person name="Verma A."/>
            <person name="Ojha A.K."/>
            <person name="Krishnamurthi S."/>
        </authorList>
    </citation>
    <scope>NUCLEOTIDE SEQUENCE [LARGE SCALE GENOMIC DNA]</scope>
    <source>
        <strain evidence="18 19">SAB 38</strain>
    </source>
</reference>
<dbReference type="Gene3D" id="3.30.10.20">
    <property type="match status" value="3"/>
</dbReference>
<dbReference type="Gene3D" id="2.60.40.2560">
    <property type="match status" value="1"/>
</dbReference>
<evidence type="ECO:0000256" key="5">
    <source>
        <dbReference type="ARBA" id="ARBA00022741"/>
    </source>
</evidence>
<dbReference type="GO" id="GO:0004674">
    <property type="term" value="F:protein serine/threonine kinase activity"/>
    <property type="evidence" value="ECO:0007669"/>
    <property type="project" value="UniProtKB-KW"/>
</dbReference>
<comment type="caution">
    <text evidence="18">The sequence shown here is derived from an EMBL/GenBank/DDBJ whole genome shotgun (WGS) entry which is preliminary data.</text>
</comment>
<dbReference type="GO" id="GO:0005524">
    <property type="term" value="F:ATP binding"/>
    <property type="evidence" value="ECO:0007669"/>
    <property type="project" value="UniProtKB-UniRule"/>
</dbReference>
<keyword evidence="15" id="KW-0472">Membrane</keyword>
<feature type="binding site" evidence="13">
    <location>
        <position position="40"/>
    </location>
    <ligand>
        <name>ATP</name>
        <dbReference type="ChEBI" id="CHEBI:30616"/>
    </ligand>
</feature>
<feature type="domain" description="PASTA" evidence="17">
    <location>
        <begin position="420"/>
        <end position="487"/>
    </location>
</feature>
<protein>
    <recommendedName>
        <fullName evidence="12">Serine/threonine-protein kinase PrkC</fullName>
        <ecNumber evidence="1">2.7.11.1</ecNumber>
    </recommendedName>
</protein>
<organism evidence="18 19">
    <name type="scientific">Domibacillus epiphyticus</name>
    <dbReference type="NCBI Taxonomy" id="1714355"/>
    <lineage>
        <taxon>Bacteria</taxon>
        <taxon>Bacillati</taxon>
        <taxon>Bacillota</taxon>
        <taxon>Bacilli</taxon>
        <taxon>Bacillales</taxon>
        <taxon>Bacillaceae</taxon>
        <taxon>Domibacillus</taxon>
    </lineage>
</organism>
<dbReference type="Proteomes" id="UP000188613">
    <property type="component" value="Unassembled WGS sequence"/>
</dbReference>
<dbReference type="GO" id="GO:0071224">
    <property type="term" value="P:cellular response to peptidoglycan"/>
    <property type="evidence" value="ECO:0007669"/>
    <property type="project" value="UniProtKB-ARBA"/>
</dbReference>
<dbReference type="GO" id="GO:0009847">
    <property type="term" value="P:spore germination"/>
    <property type="evidence" value="ECO:0007669"/>
    <property type="project" value="UniProtKB-ARBA"/>
</dbReference>
<evidence type="ECO:0000256" key="6">
    <source>
        <dbReference type="ARBA" id="ARBA00022777"/>
    </source>
</evidence>
<dbReference type="CDD" id="cd06577">
    <property type="entry name" value="PASTA_pknB"/>
    <property type="match status" value="2"/>
</dbReference>
<dbReference type="InterPro" id="IPR008271">
    <property type="entry name" value="Ser/Thr_kinase_AS"/>
</dbReference>
<keyword evidence="15" id="KW-0812">Transmembrane</keyword>
<feature type="region of interest" description="Disordered" evidence="14">
    <location>
        <begin position="302"/>
        <end position="321"/>
    </location>
</feature>
<evidence type="ECO:0000313" key="19">
    <source>
        <dbReference type="Proteomes" id="UP000188613"/>
    </source>
</evidence>
<dbReference type="EC" id="2.7.11.1" evidence="1"/>
<dbReference type="CDD" id="cd14014">
    <property type="entry name" value="STKc_PknB_like"/>
    <property type="match status" value="1"/>
</dbReference>
<dbReference type="PROSITE" id="PS50011">
    <property type="entry name" value="PROTEIN_KINASE_DOM"/>
    <property type="match status" value="1"/>
</dbReference>
<dbReference type="PANTHER" id="PTHR43289:SF34">
    <property type="entry name" value="SERINE_THREONINE-PROTEIN KINASE YBDM-RELATED"/>
    <property type="match status" value="1"/>
</dbReference>
<evidence type="ECO:0000313" key="18">
    <source>
        <dbReference type="EMBL" id="OMP68557.1"/>
    </source>
</evidence>
<evidence type="ECO:0000259" key="16">
    <source>
        <dbReference type="PROSITE" id="PS50011"/>
    </source>
</evidence>
<keyword evidence="6 18" id="KW-0418">Kinase</keyword>
<evidence type="ECO:0000259" key="17">
    <source>
        <dbReference type="PROSITE" id="PS51178"/>
    </source>
</evidence>
<feature type="domain" description="PASTA" evidence="17">
    <location>
        <begin position="351"/>
        <end position="419"/>
    </location>
</feature>
<dbReference type="PANTHER" id="PTHR43289">
    <property type="entry name" value="MITOGEN-ACTIVATED PROTEIN KINASE KINASE KINASE 20-RELATED"/>
    <property type="match status" value="1"/>
</dbReference>
<dbReference type="PROSITE" id="PS00108">
    <property type="entry name" value="PROTEIN_KINASE_ST"/>
    <property type="match status" value="1"/>
</dbReference>
<gene>
    <name evidence="18" type="ORF">BTO28_00480</name>
</gene>
<dbReference type="InterPro" id="IPR017441">
    <property type="entry name" value="Protein_kinase_ATP_BS"/>
</dbReference>
<evidence type="ECO:0000256" key="4">
    <source>
        <dbReference type="ARBA" id="ARBA00022679"/>
    </source>
</evidence>
<dbReference type="Pfam" id="PF03793">
    <property type="entry name" value="PASTA"/>
    <property type="match status" value="3"/>
</dbReference>
<evidence type="ECO:0000256" key="2">
    <source>
        <dbReference type="ARBA" id="ARBA00022527"/>
    </source>
</evidence>
<evidence type="ECO:0000256" key="9">
    <source>
        <dbReference type="ARBA" id="ARBA00047899"/>
    </source>
</evidence>
<evidence type="ECO:0000256" key="14">
    <source>
        <dbReference type="SAM" id="MobiDB-lite"/>
    </source>
</evidence>
<evidence type="ECO:0000256" key="11">
    <source>
        <dbReference type="ARBA" id="ARBA00060432"/>
    </source>
</evidence>
<dbReference type="InterPro" id="IPR000719">
    <property type="entry name" value="Prot_kinase_dom"/>
</dbReference>
<keyword evidence="19" id="KW-1185">Reference proteome</keyword>
<keyword evidence="4" id="KW-0808">Transferase</keyword>
<dbReference type="SMART" id="SM00220">
    <property type="entry name" value="S_TKc"/>
    <property type="match status" value="1"/>
</dbReference>
<dbReference type="EMBL" id="MSFI01000001">
    <property type="protein sequence ID" value="OMP68557.1"/>
    <property type="molecule type" value="Genomic_DNA"/>
</dbReference>
<evidence type="ECO:0000256" key="1">
    <source>
        <dbReference type="ARBA" id="ARBA00012513"/>
    </source>
</evidence>
<keyword evidence="5 13" id="KW-0547">Nucleotide-binding</keyword>